<keyword evidence="5" id="KW-1185">Reference proteome</keyword>
<dbReference type="SMART" id="SM00850">
    <property type="entry name" value="LytTR"/>
    <property type="match status" value="1"/>
</dbReference>
<feature type="domain" description="Response regulatory" evidence="2">
    <location>
        <begin position="4"/>
        <end position="117"/>
    </location>
</feature>
<dbReference type="PROSITE" id="PS50110">
    <property type="entry name" value="RESPONSE_REGULATORY"/>
    <property type="match status" value="1"/>
</dbReference>
<dbReference type="GO" id="GO:0003677">
    <property type="term" value="F:DNA binding"/>
    <property type="evidence" value="ECO:0007669"/>
    <property type="project" value="InterPro"/>
</dbReference>
<gene>
    <name evidence="4" type="ORF">SAMN04487990_12226</name>
</gene>
<protein>
    <submittedName>
        <fullName evidence="4">Two component transcriptional regulator, LytTR family</fullName>
    </submittedName>
</protein>
<accession>A0A1H4CVJ1</accession>
<keyword evidence="1" id="KW-0597">Phosphoprotein</keyword>
<sequence>MKLQSIIVEDEETSREILKTYLHKYCPNVEVVGEASNINDALELIRKTALDVVFLDVEMPYGNAFDLLDKVGDRSFETIFVTAYNDYAIEALNAHASYYLMKPIAIDDLIKAVDYVWDIKQKEEALQHQVLVPKTIKNIDGKITIPQQDGFEVIQNADILYCKADDNYTEIYLLNNKRKVVSKTLKYFEEALNGVGFARVHKSYLVNVNHVVKYIKGKGGSVILSNGSEVMVSASKKAELLAYFK</sequence>
<dbReference type="Pfam" id="PF00072">
    <property type="entry name" value="Response_reg"/>
    <property type="match status" value="1"/>
</dbReference>
<dbReference type="AlphaFoldDB" id="A0A1H4CVJ1"/>
<dbReference type="PANTHER" id="PTHR37299:SF1">
    <property type="entry name" value="STAGE 0 SPORULATION PROTEIN A HOMOLOG"/>
    <property type="match status" value="1"/>
</dbReference>
<evidence type="ECO:0000313" key="5">
    <source>
        <dbReference type="Proteomes" id="UP000198846"/>
    </source>
</evidence>
<dbReference type="STRING" id="283786.SAMN04487990_12226"/>
<dbReference type="SUPFAM" id="SSF52172">
    <property type="entry name" value="CheY-like"/>
    <property type="match status" value="1"/>
</dbReference>
<dbReference type="Proteomes" id="UP000198846">
    <property type="component" value="Unassembled WGS sequence"/>
</dbReference>
<dbReference type="InterPro" id="IPR007492">
    <property type="entry name" value="LytTR_DNA-bd_dom"/>
</dbReference>
<dbReference type="SMART" id="SM00448">
    <property type="entry name" value="REC"/>
    <property type="match status" value="1"/>
</dbReference>
<dbReference type="EMBL" id="FNQK01000022">
    <property type="protein sequence ID" value="SEA64400.1"/>
    <property type="molecule type" value="Genomic_DNA"/>
</dbReference>
<dbReference type="PANTHER" id="PTHR37299">
    <property type="entry name" value="TRANSCRIPTIONAL REGULATOR-RELATED"/>
    <property type="match status" value="1"/>
</dbReference>
<evidence type="ECO:0000259" key="2">
    <source>
        <dbReference type="PROSITE" id="PS50110"/>
    </source>
</evidence>
<feature type="domain" description="HTH LytTR-type" evidence="3">
    <location>
        <begin position="143"/>
        <end position="245"/>
    </location>
</feature>
<reference evidence="4 5" key="1">
    <citation type="submission" date="2016-10" db="EMBL/GenBank/DDBJ databases">
        <authorList>
            <person name="de Groot N.N."/>
        </authorList>
    </citation>
    <scope>NUCLEOTIDE SEQUENCE [LARGE SCALE GENOMIC DNA]</scope>
    <source>
        <strain evidence="4 5">DSM 23842</strain>
    </source>
</reference>
<evidence type="ECO:0000313" key="4">
    <source>
        <dbReference type="EMBL" id="SEA64400.1"/>
    </source>
</evidence>
<dbReference type="RefSeq" id="WP_092136351.1">
    <property type="nucleotide sequence ID" value="NZ_FNQK01000022.1"/>
</dbReference>
<dbReference type="InterPro" id="IPR001789">
    <property type="entry name" value="Sig_transdc_resp-reg_receiver"/>
</dbReference>
<dbReference type="Pfam" id="PF04397">
    <property type="entry name" value="LytTR"/>
    <property type="match status" value="1"/>
</dbReference>
<dbReference type="InterPro" id="IPR046947">
    <property type="entry name" value="LytR-like"/>
</dbReference>
<name>A0A1H4CVJ1_BIZPA</name>
<evidence type="ECO:0000256" key="1">
    <source>
        <dbReference type="PROSITE-ProRule" id="PRU00169"/>
    </source>
</evidence>
<dbReference type="InterPro" id="IPR011006">
    <property type="entry name" value="CheY-like_superfamily"/>
</dbReference>
<dbReference type="GO" id="GO:0000156">
    <property type="term" value="F:phosphorelay response regulator activity"/>
    <property type="evidence" value="ECO:0007669"/>
    <property type="project" value="InterPro"/>
</dbReference>
<dbReference type="PROSITE" id="PS50930">
    <property type="entry name" value="HTH_LYTTR"/>
    <property type="match status" value="1"/>
</dbReference>
<proteinExistence type="predicted"/>
<feature type="modified residue" description="4-aspartylphosphate" evidence="1">
    <location>
        <position position="56"/>
    </location>
</feature>
<dbReference type="Gene3D" id="3.40.50.2300">
    <property type="match status" value="1"/>
</dbReference>
<dbReference type="OrthoDB" id="2168082at2"/>
<evidence type="ECO:0000259" key="3">
    <source>
        <dbReference type="PROSITE" id="PS50930"/>
    </source>
</evidence>
<organism evidence="4 5">
    <name type="scientific">Bizionia paragorgiae</name>
    <dbReference type="NCBI Taxonomy" id="283786"/>
    <lineage>
        <taxon>Bacteria</taxon>
        <taxon>Pseudomonadati</taxon>
        <taxon>Bacteroidota</taxon>
        <taxon>Flavobacteriia</taxon>
        <taxon>Flavobacteriales</taxon>
        <taxon>Flavobacteriaceae</taxon>
        <taxon>Bizionia</taxon>
    </lineage>
</organism>
<dbReference type="Gene3D" id="2.40.50.1020">
    <property type="entry name" value="LytTr DNA-binding domain"/>
    <property type="match status" value="1"/>
</dbReference>